<evidence type="ECO:0000256" key="5">
    <source>
        <dbReference type="ARBA" id="ARBA00023077"/>
    </source>
</evidence>
<evidence type="ECO:0000256" key="3">
    <source>
        <dbReference type="ARBA" id="ARBA00022452"/>
    </source>
</evidence>
<keyword evidence="2 8" id="KW-0813">Transport</keyword>
<dbReference type="InterPro" id="IPR023997">
    <property type="entry name" value="TonB-dep_OMP_SusC/RagA_CS"/>
</dbReference>
<dbReference type="Gene3D" id="2.60.40.1120">
    <property type="entry name" value="Carboxypeptidase-like, regulatory domain"/>
    <property type="match status" value="1"/>
</dbReference>
<dbReference type="EMBL" id="SUYC01000013">
    <property type="protein sequence ID" value="MBE6271560.1"/>
    <property type="molecule type" value="Genomic_DNA"/>
</dbReference>
<dbReference type="GO" id="GO:0009279">
    <property type="term" value="C:cell outer membrane"/>
    <property type="evidence" value="ECO:0007669"/>
    <property type="project" value="UniProtKB-SubCell"/>
</dbReference>
<dbReference type="Pfam" id="PF13715">
    <property type="entry name" value="CarbopepD_reg_2"/>
    <property type="match status" value="1"/>
</dbReference>
<dbReference type="Pfam" id="PF07715">
    <property type="entry name" value="Plug"/>
    <property type="match status" value="1"/>
</dbReference>
<dbReference type="SUPFAM" id="SSF56935">
    <property type="entry name" value="Porins"/>
    <property type="match status" value="1"/>
</dbReference>
<dbReference type="Proteomes" id="UP000806522">
    <property type="component" value="Unassembled WGS sequence"/>
</dbReference>
<dbReference type="InterPro" id="IPR039426">
    <property type="entry name" value="TonB-dep_rcpt-like"/>
</dbReference>
<organism evidence="12 13">
    <name type="scientific">Xylanibacter ruminicola</name>
    <name type="common">Prevotella ruminicola</name>
    <dbReference type="NCBI Taxonomy" id="839"/>
    <lineage>
        <taxon>Bacteria</taxon>
        <taxon>Pseudomonadati</taxon>
        <taxon>Bacteroidota</taxon>
        <taxon>Bacteroidia</taxon>
        <taxon>Bacteroidales</taxon>
        <taxon>Prevotellaceae</taxon>
        <taxon>Xylanibacter</taxon>
    </lineage>
</organism>
<keyword evidence="12" id="KW-0675">Receptor</keyword>
<gene>
    <name evidence="12" type="ORF">E7101_11520</name>
</gene>
<sequence length="1091" mass="121591">MLMAASPTLAERNLALSVRSSHVAVAQQQRTVTGKVVDAQGEPLIGVTVKEQGTQNAAVTDMDGRFKLQLSHTNAQLVFSYIGYVDVTARATDNMVVTLKEDQNELNEIVVVGYGTQKKVNLTGSVVSVNLEKETNSRPVTTVAQALQGMAAGLDILQGSGKPGAENFSVNIRGVGTMNDASPLVLVDGMEMSLSDVNPMDIESISILKDAASCAIYGNRGANGVILVTTKSGTEGKVSVTYTGRLSVNKPSKLVRFMSNYADYMEMVNEASENIGTAGKYPQTVIDQWRQAEANPNGIAESGYPNYVAYPNTDWYDEIYQTKVMQEHAISLSGKDTRTRYNLGLTYLDNPGMIVRSGEQKYSVNLKLISDVTNWLQLGAQVWGTHSDRDRNNVDALSSWEFLKTVPGIYPYYDGKFGGIETSVEDGAAHNPMQLLNGDGDSYYKTTHAYTTAYAQVKFLNDFTFKSTFGYDYFNARHKYTDGQNESYSFSRNEVVASPAALEALSSYMYYHHYYNWKITNTLNWAHTFAQKHDVGALVGFEEGKNSDGNTDVKKMGMIDATLTDLNTLTSEEYTRGNFTGYTYRSWFGRLNYAFDSRYLLEANFRYDGSSRFSPDNRWGFFPSASAGWRISEEAFAKNSFLSAFDNLKLRASYGKLGNSSVDNYAYQSWYETGYTTMGGKKVPRFYLRNLPNMNVTWETTKTFNIGLDFTTLGGRLSGVIDYYDKQTSGILYRPSIGLIFGDKVAPLQNLAGVSNRGLEMTFRWEDKIGDVTYGVAVNGSFNKNRVTDYKGGIIEGWGADPNNPDPNVYYSNLGEVSSGGTQRLVEGHQMNEFYVYPIYNGTGKYYDANGVVDPNGGPRDGMIRTPQDLKWVQDMIAAGYSFEPQHAVTQNAIWYGEYIYADSNGDKVYGGSHDQQFMGESNVPKFTFGVQMHAEWKGIDLSMNWGGATGFSTYWREIGQNSSNVVFGLSIPQWIADDHYFYDPNNPNDPRTNITSKNPRMSLENPSMSDALDNTFHLYSCDYLKLRNLTIGYTLPKNISRKIYAENLRVYFSGENLWTITSFPGLDPEMRSGEGYATMRQLSFGLNVTF</sequence>
<feature type="domain" description="TonB-dependent receptor-like beta-barrel" evidence="10">
    <location>
        <begin position="439"/>
        <end position="805"/>
    </location>
</feature>
<evidence type="ECO:0000256" key="4">
    <source>
        <dbReference type="ARBA" id="ARBA00022692"/>
    </source>
</evidence>
<keyword evidence="6 8" id="KW-0472">Membrane</keyword>
<dbReference type="PROSITE" id="PS52016">
    <property type="entry name" value="TONB_DEPENDENT_REC_3"/>
    <property type="match status" value="1"/>
</dbReference>
<evidence type="ECO:0000256" key="6">
    <source>
        <dbReference type="ARBA" id="ARBA00023136"/>
    </source>
</evidence>
<evidence type="ECO:0000256" key="1">
    <source>
        <dbReference type="ARBA" id="ARBA00004571"/>
    </source>
</evidence>
<dbReference type="FunFam" id="2.170.130.10:FF:000003">
    <property type="entry name" value="SusC/RagA family TonB-linked outer membrane protein"/>
    <property type="match status" value="1"/>
</dbReference>
<evidence type="ECO:0000256" key="8">
    <source>
        <dbReference type="PROSITE-ProRule" id="PRU01360"/>
    </source>
</evidence>
<feature type="domain" description="TonB-dependent receptor plug" evidence="11">
    <location>
        <begin position="125"/>
        <end position="225"/>
    </location>
</feature>
<proteinExistence type="inferred from homology"/>
<dbReference type="Pfam" id="PF00593">
    <property type="entry name" value="TonB_dep_Rec_b-barrel"/>
    <property type="match status" value="1"/>
</dbReference>
<dbReference type="AlphaFoldDB" id="A0A9D5P1T7"/>
<dbReference type="NCBIfam" id="TIGR04056">
    <property type="entry name" value="OMP_RagA_SusC"/>
    <property type="match status" value="1"/>
</dbReference>
<evidence type="ECO:0000259" key="11">
    <source>
        <dbReference type="Pfam" id="PF07715"/>
    </source>
</evidence>
<dbReference type="InterPro" id="IPR000531">
    <property type="entry name" value="Beta-barrel_TonB"/>
</dbReference>
<dbReference type="InterPro" id="IPR036942">
    <property type="entry name" value="Beta-barrel_TonB_sf"/>
</dbReference>
<keyword evidence="3 8" id="KW-1134">Transmembrane beta strand</keyword>
<dbReference type="InterPro" id="IPR012910">
    <property type="entry name" value="Plug_dom"/>
</dbReference>
<name>A0A9D5P1T7_XYLRU</name>
<comment type="caution">
    <text evidence="12">The sequence shown here is derived from an EMBL/GenBank/DDBJ whole genome shotgun (WGS) entry which is preliminary data.</text>
</comment>
<protein>
    <submittedName>
        <fullName evidence="12">TonB-dependent receptor</fullName>
    </submittedName>
</protein>
<evidence type="ECO:0000256" key="2">
    <source>
        <dbReference type="ARBA" id="ARBA00022448"/>
    </source>
</evidence>
<comment type="subcellular location">
    <subcellularLocation>
        <location evidence="1 8">Cell outer membrane</location>
        <topology evidence="1 8">Multi-pass membrane protein</topology>
    </subcellularLocation>
</comment>
<dbReference type="InterPro" id="IPR037066">
    <property type="entry name" value="Plug_dom_sf"/>
</dbReference>
<dbReference type="Gene3D" id="2.170.130.10">
    <property type="entry name" value="TonB-dependent receptor, plug domain"/>
    <property type="match status" value="1"/>
</dbReference>
<evidence type="ECO:0000259" key="10">
    <source>
        <dbReference type="Pfam" id="PF00593"/>
    </source>
</evidence>
<accession>A0A9D5P1T7</accession>
<keyword evidence="4 8" id="KW-0812">Transmembrane</keyword>
<keyword evidence="5 9" id="KW-0798">TonB box</keyword>
<reference evidence="12" key="1">
    <citation type="submission" date="2019-04" db="EMBL/GenBank/DDBJ databases">
        <title>Evolution of Biomass-Degrading Anaerobic Consortia Revealed by Metagenomics.</title>
        <authorList>
            <person name="Peng X."/>
        </authorList>
    </citation>
    <scope>NUCLEOTIDE SEQUENCE</scope>
    <source>
        <strain evidence="12">SIG140</strain>
    </source>
</reference>
<dbReference type="SUPFAM" id="SSF49464">
    <property type="entry name" value="Carboxypeptidase regulatory domain-like"/>
    <property type="match status" value="1"/>
</dbReference>
<evidence type="ECO:0000256" key="7">
    <source>
        <dbReference type="ARBA" id="ARBA00023237"/>
    </source>
</evidence>
<dbReference type="NCBIfam" id="TIGR04057">
    <property type="entry name" value="SusC_RagA_signa"/>
    <property type="match status" value="1"/>
</dbReference>
<evidence type="ECO:0000313" key="13">
    <source>
        <dbReference type="Proteomes" id="UP000806522"/>
    </source>
</evidence>
<comment type="similarity">
    <text evidence="8 9">Belongs to the TonB-dependent receptor family.</text>
</comment>
<evidence type="ECO:0000256" key="9">
    <source>
        <dbReference type="RuleBase" id="RU003357"/>
    </source>
</evidence>
<evidence type="ECO:0000313" key="12">
    <source>
        <dbReference type="EMBL" id="MBE6271560.1"/>
    </source>
</evidence>
<dbReference type="InterPro" id="IPR008969">
    <property type="entry name" value="CarboxyPept-like_regulatory"/>
</dbReference>
<dbReference type="InterPro" id="IPR023996">
    <property type="entry name" value="TonB-dep_OMP_SusC/RagA"/>
</dbReference>
<dbReference type="Gene3D" id="2.40.170.20">
    <property type="entry name" value="TonB-dependent receptor, beta-barrel domain"/>
    <property type="match status" value="1"/>
</dbReference>
<keyword evidence="7 8" id="KW-0998">Cell outer membrane</keyword>